<gene>
    <name evidence="1" type="ORF">ACFONL_00140</name>
</gene>
<evidence type="ECO:0000313" key="1">
    <source>
        <dbReference type="EMBL" id="MFC3635808.1"/>
    </source>
</evidence>
<dbReference type="EMBL" id="JBHRYC010000003">
    <property type="protein sequence ID" value="MFC3635808.1"/>
    <property type="molecule type" value="Genomic_DNA"/>
</dbReference>
<dbReference type="RefSeq" id="WP_376853044.1">
    <property type="nucleotide sequence ID" value="NZ_JBHRYC010000003.1"/>
</dbReference>
<reference evidence="2" key="1">
    <citation type="journal article" date="2019" name="Int. J. Syst. Evol. Microbiol.">
        <title>The Global Catalogue of Microorganisms (GCM) 10K type strain sequencing project: providing services to taxonomists for standard genome sequencing and annotation.</title>
        <authorList>
            <consortium name="The Broad Institute Genomics Platform"/>
            <consortium name="The Broad Institute Genome Sequencing Center for Infectious Disease"/>
            <person name="Wu L."/>
            <person name="Ma J."/>
        </authorList>
    </citation>
    <scope>NUCLEOTIDE SEQUENCE [LARGE SCALE GENOMIC DNA]</scope>
    <source>
        <strain evidence="2">KCTC 42282</strain>
    </source>
</reference>
<proteinExistence type="predicted"/>
<name>A0ABV7UBB9_9HYPH</name>
<dbReference type="Proteomes" id="UP001595704">
    <property type="component" value="Unassembled WGS sequence"/>
</dbReference>
<evidence type="ECO:0000313" key="2">
    <source>
        <dbReference type="Proteomes" id="UP001595704"/>
    </source>
</evidence>
<evidence type="ECO:0008006" key="3">
    <source>
        <dbReference type="Google" id="ProtNLM"/>
    </source>
</evidence>
<keyword evidence="2" id="KW-1185">Reference proteome</keyword>
<accession>A0ABV7UBB9</accession>
<comment type="caution">
    <text evidence="1">The sequence shown here is derived from an EMBL/GenBank/DDBJ whole genome shotgun (WGS) entry which is preliminary data.</text>
</comment>
<sequence length="76" mass="8201">MNLAGTSAASLLQSSKAVADAMMAEFNRVCGLYEHMEPDAMKFMPDYMDARRAAIGAVSNYEAVRAHVAKAEGRTC</sequence>
<protein>
    <recommendedName>
        <fullName evidence="3">Phasin protein</fullName>
    </recommendedName>
</protein>
<organism evidence="1 2">
    <name type="scientific">Camelimonas fluminis</name>
    <dbReference type="NCBI Taxonomy" id="1576911"/>
    <lineage>
        <taxon>Bacteria</taxon>
        <taxon>Pseudomonadati</taxon>
        <taxon>Pseudomonadota</taxon>
        <taxon>Alphaproteobacteria</taxon>
        <taxon>Hyphomicrobiales</taxon>
        <taxon>Chelatococcaceae</taxon>
        <taxon>Camelimonas</taxon>
    </lineage>
</organism>